<dbReference type="RefSeq" id="WP_061505736.1">
    <property type="nucleotide sequence ID" value="NZ_BAPF01000059.1"/>
</dbReference>
<sequence>MSMNQASAGTREPFSSLLTDFREQRSASDSERDGPLDDDFEELAPELPVEEKFSFTKAELDQIRHEAYANGHKEGFEQAAEQSTEALAGVVRHVVSFLEEEASKGKRILEEVSQTFVDGLTGTVCALISAPEICSSIQRSLASDIIDLISDCDGKISIAVSPLEESALGEAVRGQGDIEILPDQNLQKGQVIFMSGRNKISIDHESWVNQVQRKVLDTVKTAASAS</sequence>
<evidence type="ECO:0000313" key="2">
    <source>
        <dbReference type="EMBL" id="GBQ86410.1"/>
    </source>
</evidence>
<dbReference type="Proteomes" id="UP001065047">
    <property type="component" value="Unassembled WGS sequence"/>
</dbReference>
<evidence type="ECO:0000256" key="1">
    <source>
        <dbReference type="SAM" id="MobiDB-lite"/>
    </source>
</evidence>
<gene>
    <name evidence="2" type="ORF">AA14337_3314</name>
</gene>
<evidence type="ECO:0008006" key="4">
    <source>
        <dbReference type="Google" id="ProtNLM"/>
    </source>
</evidence>
<evidence type="ECO:0000313" key="3">
    <source>
        <dbReference type="Proteomes" id="UP001065047"/>
    </source>
</evidence>
<proteinExistence type="predicted"/>
<comment type="caution">
    <text evidence="2">The sequence shown here is derived from an EMBL/GenBank/DDBJ whole genome shotgun (WGS) entry which is preliminary data.</text>
</comment>
<feature type="region of interest" description="Disordered" evidence="1">
    <location>
        <begin position="1"/>
        <end position="43"/>
    </location>
</feature>
<name>A0ABQ0Q0X4_9PROT</name>
<feature type="compositionally biased region" description="Basic and acidic residues" evidence="1">
    <location>
        <begin position="20"/>
        <end position="35"/>
    </location>
</feature>
<reference evidence="2" key="1">
    <citation type="submission" date="2013-04" db="EMBL/GenBank/DDBJ databases">
        <title>The genome sequencing project of 58 acetic acid bacteria.</title>
        <authorList>
            <person name="Okamoto-Kainuma A."/>
            <person name="Ishikawa M."/>
            <person name="Umino S."/>
            <person name="Koizumi Y."/>
            <person name="Shiwa Y."/>
            <person name="Yoshikawa H."/>
            <person name="Matsutani M."/>
            <person name="Matsushita K."/>
        </authorList>
    </citation>
    <scope>NUCLEOTIDE SEQUENCE</scope>
    <source>
        <strain evidence="2">DSM 14337</strain>
    </source>
</reference>
<keyword evidence="3" id="KW-1185">Reference proteome</keyword>
<dbReference type="GeneID" id="29557171"/>
<protein>
    <recommendedName>
        <fullName evidence="4">Flagellar assembly protein FliH</fullName>
    </recommendedName>
</protein>
<dbReference type="EMBL" id="BAPF01000059">
    <property type="protein sequence ID" value="GBQ86410.1"/>
    <property type="molecule type" value="Genomic_DNA"/>
</dbReference>
<organism evidence="2 3">
    <name type="scientific">Acetobacter malorum DSM 14337</name>
    <dbReference type="NCBI Taxonomy" id="1307910"/>
    <lineage>
        <taxon>Bacteria</taxon>
        <taxon>Pseudomonadati</taxon>
        <taxon>Pseudomonadota</taxon>
        <taxon>Alphaproteobacteria</taxon>
        <taxon>Acetobacterales</taxon>
        <taxon>Acetobacteraceae</taxon>
        <taxon>Acetobacter</taxon>
    </lineage>
</organism>
<accession>A0ABQ0Q0X4</accession>